<dbReference type="PANTHER" id="PTHR47976">
    <property type="entry name" value="G-TYPE LECTIN S-RECEPTOR-LIKE SERINE/THREONINE-PROTEIN KINASE SD2-5"/>
    <property type="match status" value="1"/>
</dbReference>
<dbReference type="GO" id="GO:0030246">
    <property type="term" value="F:carbohydrate binding"/>
    <property type="evidence" value="ECO:0007669"/>
    <property type="project" value="UniProtKB-KW"/>
</dbReference>
<evidence type="ECO:0000256" key="16">
    <source>
        <dbReference type="ARBA" id="ARBA00023180"/>
    </source>
</evidence>
<dbReference type="PROSITE" id="PS50948">
    <property type="entry name" value="PAN"/>
    <property type="match status" value="1"/>
</dbReference>
<keyword evidence="2 19" id="KW-0723">Serine/threonine-protein kinase</keyword>
<feature type="domain" description="Bulb-type lectin" evidence="24">
    <location>
        <begin position="36"/>
        <end position="180"/>
    </location>
</feature>
<evidence type="ECO:0000256" key="10">
    <source>
        <dbReference type="ARBA" id="ARBA00022777"/>
    </source>
</evidence>
<evidence type="ECO:0000256" key="15">
    <source>
        <dbReference type="ARBA" id="ARBA00023170"/>
    </source>
</evidence>
<keyword evidence="5 19" id="KW-0808">Transferase</keyword>
<dbReference type="GO" id="GO:0004674">
    <property type="term" value="F:protein serine/threonine kinase activity"/>
    <property type="evidence" value="ECO:0007669"/>
    <property type="project" value="UniProtKB-KW"/>
</dbReference>
<dbReference type="InterPro" id="IPR000858">
    <property type="entry name" value="S_locus_glycoprot_dom"/>
</dbReference>
<keyword evidence="14" id="KW-1015">Disulfide bond</keyword>
<dbReference type="OrthoDB" id="4062651at2759"/>
<keyword evidence="7 22" id="KW-0732">Signal</keyword>
<keyword evidence="10 19" id="KW-0418">Kinase</keyword>
<dbReference type="OMA" id="HEECTHK"/>
<dbReference type="FunFam" id="3.30.200.20:FF:000178">
    <property type="entry name" value="serine/threonine-protein kinase PBS1-like"/>
    <property type="match status" value="1"/>
</dbReference>
<evidence type="ECO:0000313" key="27">
    <source>
        <dbReference type="Proteomes" id="UP000594261"/>
    </source>
</evidence>
<keyword evidence="4" id="KW-0597">Phosphoprotein</keyword>
<evidence type="ECO:0000256" key="21">
    <source>
        <dbReference type="SAM" id="Phobius"/>
    </source>
</evidence>
<keyword evidence="8" id="KW-0430">Lectin</keyword>
<dbReference type="KEGG" id="qlo:115954970"/>
<evidence type="ECO:0000259" key="24">
    <source>
        <dbReference type="PROSITE" id="PS50927"/>
    </source>
</evidence>
<dbReference type="Gene3D" id="3.30.200.20">
    <property type="entry name" value="Phosphorylase Kinase, domain 1"/>
    <property type="match status" value="1"/>
</dbReference>
<evidence type="ECO:0000313" key="26">
    <source>
        <dbReference type="EnsemblPlants" id="QL08p042629:mrna:CDS:3"/>
    </source>
</evidence>
<dbReference type="InterPro" id="IPR017441">
    <property type="entry name" value="Protein_kinase_ATP_BS"/>
</dbReference>
<dbReference type="RefSeq" id="XP_030928844.1">
    <property type="nucleotide sequence ID" value="XM_031072984.1"/>
</dbReference>
<dbReference type="CDD" id="cd14066">
    <property type="entry name" value="STKc_IRAK"/>
    <property type="match status" value="1"/>
</dbReference>
<protein>
    <recommendedName>
        <fullName evidence="19">Receptor-like serine/threonine-protein kinase</fullName>
        <ecNumber evidence="19">2.7.11.1</ecNumber>
    </recommendedName>
</protein>
<comment type="similarity">
    <text evidence="19">Belongs to the protein kinase superfamily. Ser/Thr protein kinase family.</text>
</comment>
<evidence type="ECO:0000259" key="25">
    <source>
        <dbReference type="PROSITE" id="PS50948"/>
    </source>
</evidence>
<evidence type="ECO:0000256" key="13">
    <source>
        <dbReference type="ARBA" id="ARBA00023136"/>
    </source>
</evidence>
<evidence type="ECO:0000256" key="5">
    <source>
        <dbReference type="ARBA" id="ARBA00022679"/>
    </source>
</evidence>
<evidence type="ECO:0000256" key="6">
    <source>
        <dbReference type="ARBA" id="ARBA00022692"/>
    </source>
</evidence>
<dbReference type="GO" id="GO:0048544">
    <property type="term" value="P:recognition of pollen"/>
    <property type="evidence" value="ECO:0007669"/>
    <property type="project" value="InterPro"/>
</dbReference>
<dbReference type="Gramene" id="QL08p042629:mrna">
    <property type="protein sequence ID" value="QL08p042629:mrna:CDS:3"/>
    <property type="gene ID" value="QL08p042629"/>
</dbReference>
<accession>A0A7N2MDC2</accession>
<gene>
    <name evidence="26" type="primary">LOC115954970</name>
</gene>
<evidence type="ECO:0000256" key="3">
    <source>
        <dbReference type="ARBA" id="ARBA00022536"/>
    </source>
</evidence>
<feature type="domain" description="Apple" evidence="25">
    <location>
        <begin position="363"/>
        <end position="445"/>
    </location>
</feature>
<dbReference type="GO" id="GO:0005524">
    <property type="term" value="F:ATP binding"/>
    <property type="evidence" value="ECO:0007669"/>
    <property type="project" value="UniProtKB-UniRule"/>
</dbReference>
<feature type="domain" description="Protein kinase" evidence="23">
    <location>
        <begin position="527"/>
        <end position="800"/>
    </location>
</feature>
<dbReference type="EMBL" id="LRBV02000008">
    <property type="status" value="NOT_ANNOTATED_CDS"/>
    <property type="molecule type" value="Genomic_DNA"/>
</dbReference>
<evidence type="ECO:0000259" key="23">
    <source>
        <dbReference type="PROSITE" id="PS50011"/>
    </source>
</evidence>
<dbReference type="Proteomes" id="UP000594261">
    <property type="component" value="Chromosome 8"/>
</dbReference>
<evidence type="ECO:0000256" key="9">
    <source>
        <dbReference type="ARBA" id="ARBA00022741"/>
    </source>
</evidence>
<evidence type="ECO:0000256" key="17">
    <source>
        <dbReference type="ARBA" id="ARBA00047899"/>
    </source>
</evidence>
<reference evidence="26 27" key="1">
    <citation type="journal article" date="2016" name="G3 (Bethesda)">
        <title>First Draft Assembly and Annotation of the Genome of a California Endemic Oak Quercus lobata Nee (Fagaceae).</title>
        <authorList>
            <person name="Sork V.L."/>
            <person name="Fitz-Gibbon S.T."/>
            <person name="Puiu D."/>
            <person name="Crepeau M."/>
            <person name="Gugger P.F."/>
            <person name="Sherman R."/>
            <person name="Stevens K."/>
            <person name="Langley C.H."/>
            <person name="Pellegrini M."/>
            <person name="Salzberg S.L."/>
        </authorList>
    </citation>
    <scope>NUCLEOTIDE SEQUENCE [LARGE SCALE GENOMIC DNA]</scope>
    <source>
        <strain evidence="26 27">cv. SW786</strain>
    </source>
</reference>
<dbReference type="CDD" id="cd01098">
    <property type="entry name" value="PAN_AP_plant"/>
    <property type="match status" value="1"/>
</dbReference>
<dbReference type="PROSITE" id="PS00108">
    <property type="entry name" value="PROTEIN_KINASE_ST"/>
    <property type="match status" value="1"/>
</dbReference>
<dbReference type="InterPro" id="IPR001480">
    <property type="entry name" value="Bulb-type_lectin_dom"/>
</dbReference>
<evidence type="ECO:0000256" key="4">
    <source>
        <dbReference type="ARBA" id="ARBA00022553"/>
    </source>
</evidence>
<comment type="catalytic activity">
    <reaction evidence="17 19">
        <text>L-threonyl-[protein] + ATP = O-phospho-L-threonyl-[protein] + ADP + H(+)</text>
        <dbReference type="Rhea" id="RHEA:46608"/>
        <dbReference type="Rhea" id="RHEA-COMP:11060"/>
        <dbReference type="Rhea" id="RHEA-COMP:11605"/>
        <dbReference type="ChEBI" id="CHEBI:15378"/>
        <dbReference type="ChEBI" id="CHEBI:30013"/>
        <dbReference type="ChEBI" id="CHEBI:30616"/>
        <dbReference type="ChEBI" id="CHEBI:61977"/>
        <dbReference type="ChEBI" id="CHEBI:456216"/>
        <dbReference type="EC" id="2.7.11.1"/>
    </reaction>
</comment>
<evidence type="ECO:0000256" key="22">
    <source>
        <dbReference type="SAM" id="SignalP"/>
    </source>
</evidence>
<dbReference type="InterPro" id="IPR011009">
    <property type="entry name" value="Kinase-like_dom_sf"/>
</dbReference>
<dbReference type="SMART" id="SM00108">
    <property type="entry name" value="B_lectin"/>
    <property type="match status" value="1"/>
</dbReference>
<dbReference type="GO" id="GO:0016020">
    <property type="term" value="C:membrane"/>
    <property type="evidence" value="ECO:0007669"/>
    <property type="project" value="UniProtKB-SubCell"/>
</dbReference>
<dbReference type="PROSITE" id="PS50011">
    <property type="entry name" value="PROTEIN_KINASE_DOM"/>
    <property type="match status" value="1"/>
</dbReference>
<dbReference type="InterPro" id="IPR008271">
    <property type="entry name" value="Ser/Thr_kinase_AS"/>
</dbReference>
<dbReference type="Pfam" id="PF01453">
    <property type="entry name" value="B_lectin"/>
    <property type="match status" value="1"/>
</dbReference>
<comment type="catalytic activity">
    <reaction evidence="18 19">
        <text>L-seryl-[protein] + ATP = O-phospho-L-seryl-[protein] + ADP + H(+)</text>
        <dbReference type="Rhea" id="RHEA:17989"/>
        <dbReference type="Rhea" id="RHEA-COMP:9863"/>
        <dbReference type="Rhea" id="RHEA-COMP:11604"/>
        <dbReference type="ChEBI" id="CHEBI:15378"/>
        <dbReference type="ChEBI" id="CHEBI:29999"/>
        <dbReference type="ChEBI" id="CHEBI:30616"/>
        <dbReference type="ChEBI" id="CHEBI:83421"/>
        <dbReference type="ChEBI" id="CHEBI:456216"/>
        <dbReference type="EC" id="2.7.11.1"/>
    </reaction>
</comment>
<keyword evidence="3" id="KW-0245">EGF-like domain</keyword>
<evidence type="ECO:0000256" key="2">
    <source>
        <dbReference type="ARBA" id="ARBA00022527"/>
    </source>
</evidence>
<dbReference type="Pfam" id="PF08276">
    <property type="entry name" value="PAN_2"/>
    <property type="match status" value="1"/>
</dbReference>
<evidence type="ECO:0000256" key="11">
    <source>
        <dbReference type="ARBA" id="ARBA00022840"/>
    </source>
</evidence>
<dbReference type="PANTHER" id="PTHR47976:SF30">
    <property type="entry name" value="RECEPTOR-LIKE SERINE_THREONINE-PROTEIN KINASE"/>
    <property type="match status" value="1"/>
</dbReference>
<dbReference type="PROSITE" id="PS50927">
    <property type="entry name" value="BULB_LECTIN"/>
    <property type="match status" value="1"/>
</dbReference>
<dbReference type="FunFam" id="2.90.10.30:FF:000003">
    <property type="entry name" value="Os04g0303100 protein"/>
    <property type="match status" value="1"/>
</dbReference>
<dbReference type="AlphaFoldDB" id="A0A7N2MDC2"/>
<dbReference type="Gene3D" id="1.10.510.10">
    <property type="entry name" value="Transferase(Phosphotransferase) domain 1"/>
    <property type="match status" value="1"/>
</dbReference>
<dbReference type="SUPFAM" id="SSF56112">
    <property type="entry name" value="Protein kinase-like (PK-like)"/>
    <property type="match status" value="1"/>
</dbReference>
<feature type="chain" id="PRO_5029476715" description="Receptor-like serine/threonine-protein kinase" evidence="22">
    <location>
        <begin position="28"/>
        <end position="844"/>
    </location>
</feature>
<proteinExistence type="inferred from homology"/>
<keyword evidence="13 21" id="KW-0472">Membrane</keyword>
<dbReference type="CDD" id="cd00028">
    <property type="entry name" value="B_lectin"/>
    <property type="match status" value="1"/>
</dbReference>
<dbReference type="SUPFAM" id="SSF51110">
    <property type="entry name" value="alpha-D-mannose-specific plant lectins"/>
    <property type="match status" value="1"/>
</dbReference>
<evidence type="ECO:0000256" key="14">
    <source>
        <dbReference type="ARBA" id="ARBA00023157"/>
    </source>
</evidence>
<keyword evidence="11 19" id="KW-0067">ATP-binding</keyword>
<reference evidence="26" key="2">
    <citation type="submission" date="2021-01" db="UniProtKB">
        <authorList>
            <consortium name="EnsemblPlants"/>
        </authorList>
    </citation>
    <scope>IDENTIFICATION</scope>
</reference>
<dbReference type="InterPro" id="IPR024171">
    <property type="entry name" value="SRK-like_kinase"/>
</dbReference>
<dbReference type="InParanoid" id="A0A7N2MDC2"/>
<keyword evidence="16" id="KW-0325">Glycoprotein</keyword>
<dbReference type="InterPro" id="IPR003609">
    <property type="entry name" value="Pan_app"/>
</dbReference>
<evidence type="ECO:0000256" key="19">
    <source>
        <dbReference type="PIRNR" id="PIRNR000641"/>
    </source>
</evidence>
<dbReference type="EnsemblPlants" id="QL08p042629:mrna">
    <property type="protein sequence ID" value="QL08p042629:mrna:CDS:3"/>
    <property type="gene ID" value="QL08p042629"/>
</dbReference>
<comment type="subcellular location">
    <subcellularLocation>
        <location evidence="1">Membrane</location>
        <topology evidence="1">Single-pass type I membrane protein</topology>
    </subcellularLocation>
</comment>
<dbReference type="InterPro" id="IPR036426">
    <property type="entry name" value="Bulb-type_lectin_dom_sf"/>
</dbReference>
<feature type="signal peptide" evidence="22">
    <location>
        <begin position="1"/>
        <end position="27"/>
    </location>
</feature>
<keyword evidence="9 19" id="KW-0547">Nucleotide-binding</keyword>
<keyword evidence="12 21" id="KW-1133">Transmembrane helix</keyword>
<evidence type="ECO:0000256" key="18">
    <source>
        <dbReference type="ARBA" id="ARBA00048679"/>
    </source>
</evidence>
<organism evidence="26 27">
    <name type="scientific">Quercus lobata</name>
    <name type="common">Valley oak</name>
    <dbReference type="NCBI Taxonomy" id="97700"/>
    <lineage>
        <taxon>Eukaryota</taxon>
        <taxon>Viridiplantae</taxon>
        <taxon>Streptophyta</taxon>
        <taxon>Embryophyta</taxon>
        <taxon>Tracheophyta</taxon>
        <taxon>Spermatophyta</taxon>
        <taxon>Magnoliopsida</taxon>
        <taxon>eudicotyledons</taxon>
        <taxon>Gunneridae</taxon>
        <taxon>Pentapetalae</taxon>
        <taxon>rosids</taxon>
        <taxon>fabids</taxon>
        <taxon>Fagales</taxon>
        <taxon>Fagaceae</taxon>
        <taxon>Quercus</taxon>
    </lineage>
</organism>
<dbReference type="GeneID" id="115954970"/>
<feature type="transmembrane region" description="Helical" evidence="21">
    <location>
        <begin position="468"/>
        <end position="493"/>
    </location>
</feature>
<keyword evidence="27" id="KW-1185">Reference proteome</keyword>
<feature type="binding site" evidence="20">
    <location>
        <position position="555"/>
    </location>
    <ligand>
        <name>ATP</name>
        <dbReference type="ChEBI" id="CHEBI:30616"/>
    </ligand>
</feature>
<sequence>MGLSWVWCGVLLYLVLFLIPFPNLVTALPQGYLKASPSTSWTNSLSAPDSVKFRDGSTVRIILTSGSSGLVFACGFFCNQTCKDYLFAIFYLYIDEVDMGKVREDVGPRVVWSANQKNPVSINATLQLSSERGLVLQDADGTIAWSTNSSRKSVAGINMTDTGNLTLLDENDEASWQSFDHPTDSLVFKQTLGAGQNLTSEGGLFSLSVNADEMLFSFNSNPPITYYSGASISLSFDINTSVYDYTPVSFGVYDGRLGFATFMYWIGYDYRPLQNLLYVRLGADGHLRGYAWQKLRSKWEEVDSLKEYIDFCDYLMACGNYGICRNAQCSCPVPKSINGTNYFKRTNDSLPDRGCSLVSPLSCEDTQNQFFLEVQDVTYVSSGRVVQNTHLEGCKQACLMNCSCQAASLQYYSWSPFRGDCHILSGILSLKSGDRNVTEYIPAASIYIKVQNLPRAIPSPGRKKRNRFVIILGSSLASLFGLFLLIGILVLLFRKNNDSDEAEEYYLDYVPGMPTRYSFEDLQAMTKNFSKKLGVGGFGTVFEGALIDGTKIAVKHLNGINQIKKSFLAEVETIGSIHHFNLVRLIGFCAQRSHRLLVYEYMSNGSLDKWIFHKNHEFNLDWHRRKKIILDIAKGLTYLHEDCDKKIAHLDVKPENILLDENFNAKVADFGLSKLIDRDQSQVVTIMRGTPGYLAPEWLSLVITEKVDVYSFGVVLLEILCGRRHFDHSQPEEVMHLLGLFMEKLQKKQLLDLVDKYCEDMQLHGAEVVDMMRVSAWCLQSDYSKRPSMSMVVKVLEGVMDVEENIDYNFCNPPIPNTRARVMHPEVNVGGATTLLDSVLSGPR</sequence>
<name>A0A7N2MDC2_QUELO</name>
<dbReference type="Gene3D" id="2.90.10.30">
    <property type="match status" value="1"/>
</dbReference>
<evidence type="ECO:0000256" key="1">
    <source>
        <dbReference type="ARBA" id="ARBA00004479"/>
    </source>
</evidence>
<dbReference type="EC" id="2.7.11.1" evidence="19"/>
<evidence type="ECO:0000256" key="12">
    <source>
        <dbReference type="ARBA" id="ARBA00022989"/>
    </source>
</evidence>
<dbReference type="Pfam" id="PF00069">
    <property type="entry name" value="Pkinase"/>
    <property type="match status" value="1"/>
</dbReference>
<dbReference type="SMART" id="SM00220">
    <property type="entry name" value="S_TKc"/>
    <property type="match status" value="1"/>
</dbReference>
<dbReference type="InterPro" id="IPR051343">
    <property type="entry name" value="G-type_lectin_kinases/EP1-like"/>
</dbReference>
<dbReference type="InterPro" id="IPR000719">
    <property type="entry name" value="Prot_kinase_dom"/>
</dbReference>
<dbReference type="Pfam" id="PF00954">
    <property type="entry name" value="S_locus_glycop"/>
    <property type="match status" value="1"/>
</dbReference>
<dbReference type="PROSITE" id="PS00107">
    <property type="entry name" value="PROTEIN_KINASE_ATP"/>
    <property type="match status" value="1"/>
</dbReference>
<dbReference type="PIRSF" id="PIRSF000641">
    <property type="entry name" value="SRK"/>
    <property type="match status" value="1"/>
</dbReference>
<keyword evidence="6 21" id="KW-0812">Transmembrane</keyword>
<evidence type="ECO:0000256" key="8">
    <source>
        <dbReference type="ARBA" id="ARBA00022734"/>
    </source>
</evidence>
<keyword evidence="15" id="KW-0675">Receptor</keyword>
<dbReference type="FunFam" id="1.10.510.10:FF:000248">
    <property type="entry name" value="S-receptor-like kinase 5"/>
    <property type="match status" value="1"/>
</dbReference>
<evidence type="ECO:0000256" key="20">
    <source>
        <dbReference type="PROSITE-ProRule" id="PRU10141"/>
    </source>
</evidence>
<evidence type="ECO:0000256" key="7">
    <source>
        <dbReference type="ARBA" id="ARBA00022729"/>
    </source>
</evidence>